<dbReference type="Proteomes" id="UP000587880">
    <property type="component" value="Unassembled WGS sequence"/>
</dbReference>
<accession>A0A7X9XP33</accession>
<comment type="caution">
    <text evidence="1">The sequence shown here is derived from an EMBL/GenBank/DDBJ whole genome shotgun (WGS) entry which is preliminary data.</text>
</comment>
<reference evidence="1 2" key="1">
    <citation type="submission" date="2020-04" db="EMBL/GenBank/DDBJ databases">
        <authorList>
            <person name="Hitch T.C.A."/>
            <person name="Wylensek D."/>
            <person name="Clavel T."/>
        </authorList>
    </citation>
    <scope>NUCLEOTIDE SEQUENCE [LARGE SCALE GENOMIC DNA]</scope>
    <source>
        <strain evidence="1 2">WB01_NA02</strain>
    </source>
</reference>
<dbReference type="EMBL" id="JABAGD010000016">
    <property type="protein sequence ID" value="NMF05132.1"/>
    <property type="molecule type" value="Genomic_DNA"/>
</dbReference>
<organism evidence="1 2">
    <name type="scientific">Clostridium beijerinckii</name>
    <name type="common">Clostridium MP</name>
    <dbReference type="NCBI Taxonomy" id="1520"/>
    <lineage>
        <taxon>Bacteria</taxon>
        <taxon>Bacillati</taxon>
        <taxon>Bacillota</taxon>
        <taxon>Clostridia</taxon>
        <taxon>Eubacteriales</taxon>
        <taxon>Clostridiaceae</taxon>
        <taxon>Clostridium</taxon>
    </lineage>
</organism>
<protein>
    <submittedName>
        <fullName evidence="1">Uncharacterized protein</fullName>
    </submittedName>
</protein>
<name>A0A7X9XP33_CLOBE</name>
<evidence type="ECO:0000313" key="2">
    <source>
        <dbReference type="Proteomes" id="UP000587880"/>
    </source>
</evidence>
<dbReference type="AlphaFoldDB" id="A0A7X9XP33"/>
<evidence type="ECO:0000313" key="1">
    <source>
        <dbReference type="EMBL" id="NMF05132.1"/>
    </source>
</evidence>
<proteinExistence type="predicted"/>
<sequence>MHEYGYYTLFITIKLGGCNMKKKKSLKSFLSFDNSKVSKKKHKHKTLDADERGLWTTEMSLWTIYTSLASCVLFGSYPYECPIFPPTNLSNNKLENNKFDRL</sequence>
<gene>
    <name evidence="1" type="ORF">HF849_10270</name>
</gene>